<organism evidence="1">
    <name type="scientific">Rhizophora mucronata</name>
    <name type="common">Asiatic mangrove</name>
    <dbReference type="NCBI Taxonomy" id="61149"/>
    <lineage>
        <taxon>Eukaryota</taxon>
        <taxon>Viridiplantae</taxon>
        <taxon>Streptophyta</taxon>
        <taxon>Embryophyta</taxon>
        <taxon>Tracheophyta</taxon>
        <taxon>Spermatophyta</taxon>
        <taxon>Magnoliopsida</taxon>
        <taxon>eudicotyledons</taxon>
        <taxon>Gunneridae</taxon>
        <taxon>Pentapetalae</taxon>
        <taxon>rosids</taxon>
        <taxon>fabids</taxon>
        <taxon>Malpighiales</taxon>
        <taxon>Rhizophoraceae</taxon>
        <taxon>Rhizophora</taxon>
    </lineage>
</organism>
<protein>
    <submittedName>
        <fullName evidence="1">Uncharacterized protein</fullName>
    </submittedName>
</protein>
<name>A0A2P2NV18_RHIMU</name>
<accession>A0A2P2NV18</accession>
<proteinExistence type="predicted"/>
<evidence type="ECO:0000313" key="1">
    <source>
        <dbReference type="EMBL" id="MBX46314.1"/>
    </source>
</evidence>
<sequence>MKVDLFIVRLNENVYSVVFFFSTNYSIK</sequence>
<dbReference type="AlphaFoldDB" id="A0A2P2NV18"/>
<dbReference type="EMBL" id="GGEC01065830">
    <property type="protein sequence ID" value="MBX46314.1"/>
    <property type="molecule type" value="Transcribed_RNA"/>
</dbReference>
<reference evidence="1" key="1">
    <citation type="submission" date="2018-02" db="EMBL/GenBank/DDBJ databases">
        <title>Rhizophora mucronata_Transcriptome.</title>
        <authorList>
            <person name="Meera S.P."/>
            <person name="Sreeshan A."/>
            <person name="Augustine A."/>
        </authorList>
    </citation>
    <scope>NUCLEOTIDE SEQUENCE</scope>
    <source>
        <tissue evidence="1">Leaf</tissue>
    </source>
</reference>